<evidence type="ECO:0000259" key="5">
    <source>
        <dbReference type="Pfam" id="PF00891"/>
    </source>
</evidence>
<dbReference type="EMBL" id="KV426100">
    <property type="protein sequence ID" value="KZV88449.1"/>
    <property type="molecule type" value="Genomic_DNA"/>
</dbReference>
<dbReference type="InterPro" id="IPR029063">
    <property type="entry name" value="SAM-dependent_MTases_sf"/>
</dbReference>
<organism evidence="7 8">
    <name type="scientific">Exidia glandulosa HHB12029</name>
    <dbReference type="NCBI Taxonomy" id="1314781"/>
    <lineage>
        <taxon>Eukaryota</taxon>
        <taxon>Fungi</taxon>
        <taxon>Dikarya</taxon>
        <taxon>Basidiomycota</taxon>
        <taxon>Agaricomycotina</taxon>
        <taxon>Agaricomycetes</taxon>
        <taxon>Auriculariales</taxon>
        <taxon>Exidiaceae</taxon>
        <taxon>Exidia</taxon>
    </lineage>
</organism>
<dbReference type="Pfam" id="PF00891">
    <property type="entry name" value="Methyltransf_2"/>
    <property type="match status" value="1"/>
</dbReference>
<dbReference type="SUPFAM" id="SSF46785">
    <property type="entry name" value="Winged helix' DNA-binding domain"/>
    <property type="match status" value="1"/>
</dbReference>
<protein>
    <submittedName>
        <fullName evidence="7">S-adenosyl-L-methionine-dependent methyltransferase</fullName>
    </submittedName>
</protein>
<keyword evidence="2 7" id="KW-0808">Transferase</keyword>
<evidence type="ECO:0000313" key="7">
    <source>
        <dbReference type="EMBL" id="KZV88449.1"/>
    </source>
</evidence>
<keyword evidence="1 7" id="KW-0489">Methyltransferase</keyword>
<dbReference type="InParanoid" id="A0A166A4R0"/>
<dbReference type="GO" id="GO:0008171">
    <property type="term" value="F:O-methyltransferase activity"/>
    <property type="evidence" value="ECO:0007669"/>
    <property type="project" value="InterPro"/>
</dbReference>
<evidence type="ECO:0000256" key="4">
    <source>
        <dbReference type="SAM" id="Coils"/>
    </source>
</evidence>
<dbReference type="Pfam" id="PF08100">
    <property type="entry name" value="Dimerisation"/>
    <property type="match status" value="1"/>
</dbReference>
<sequence>MTIANLRKLAAIINAALDTLERELAAESLEFPALDVPYDSTAPAERVLERESAAHAVDLIVAASSQLCASVRKPTITTVELAWQHMLPAALRFLTAIDVVELLADAGAKGMHVQDIAQRADVDSEKLAHALRFCATYHVFTEVAPDVFANNRISSVLNKGKSYDVLRTISGFKYDDSNGHAARLDMNISTFLLASGALTQHYTDPRTKFSKEPTCTALARGAGFEGKSFFGWLEEPQNGPRLQTFGVAMRATTAWETHDAILEGFDWSNLPEGSVVVDIGGGIGNVVFPLYERFPHLSFEVQDRGKTCMHGQAVCVWNKKYPDAIASGRLSFRAHDFFEAQPRADASVFLIRHCIHNWADDYAIQILKHLRDAAQPSTRLVMVDHILPYACAASALDASSNIPGASLEPVPEPLLANLGHVGGNAFSMDQLMGAILNAKERTLEEHKRILEGSGWKIERVNRVRGDRLYGHIVAAPQL</sequence>
<dbReference type="Proteomes" id="UP000077266">
    <property type="component" value="Unassembled WGS sequence"/>
</dbReference>
<keyword evidence="3" id="KW-0949">S-adenosyl-L-methionine</keyword>
<dbReference type="InterPro" id="IPR036388">
    <property type="entry name" value="WH-like_DNA-bd_sf"/>
</dbReference>
<name>A0A166A4R0_EXIGL</name>
<gene>
    <name evidence="7" type="ORF">EXIGLDRAFT_619394</name>
</gene>
<keyword evidence="8" id="KW-1185">Reference proteome</keyword>
<dbReference type="InterPro" id="IPR012967">
    <property type="entry name" value="COMT_dimerisation"/>
</dbReference>
<dbReference type="GO" id="GO:0032259">
    <property type="term" value="P:methylation"/>
    <property type="evidence" value="ECO:0007669"/>
    <property type="project" value="UniProtKB-KW"/>
</dbReference>
<dbReference type="Gene3D" id="1.10.10.10">
    <property type="entry name" value="Winged helix-like DNA-binding domain superfamily/Winged helix DNA-binding domain"/>
    <property type="match status" value="1"/>
</dbReference>
<dbReference type="InterPro" id="IPR016461">
    <property type="entry name" value="COMT-like"/>
</dbReference>
<dbReference type="AlphaFoldDB" id="A0A166A4R0"/>
<dbReference type="OrthoDB" id="2410195at2759"/>
<proteinExistence type="predicted"/>
<dbReference type="STRING" id="1314781.A0A166A4R0"/>
<dbReference type="PROSITE" id="PS51683">
    <property type="entry name" value="SAM_OMT_II"/>
    <property type="match status" value="1"/>
</dbReference>
<evidence type="ECO:0000256" key="1">
    <source>
        <dbReference type="ARBA" id="ARBA00022603"/>
    </source>
</evidence>
<dbReference type="SUPFAM" id="SSF53335">
    <property type="entry name" value="S-adenosyl-L-methionine-dependent methyltransferases"/>
    <property type="match status" value="1"/>
</dbReference>
<dbReference type="InterPro" id="IPR001077">
    <property type="entry name" value="COMT_C"/>
</dbReference>
<feature type="domain" description="O-methyltransferase C-terminal" evidence="5">
    <location>
        <begin position="259"/>
        <end position="391"/>
    </location>
</feature>
<keyword evidence="4" id="KW-0175">Coiled coil</keyword>
<dbReference type="GO" id="GO:0046983">
    <property type="term" value="F:protein dimerization activity"/>
    <property type="evidence" value="ECO:0007669"/>
    <property type="project" value="InterPro"/>
</dbReference>
<dbReference type="PANTHER" id="PTHR43712">
    <property type="entry name" value="PUTATIVE (AFU_ORTHOLOGUE AFUA_4G14580)-RELATED"/>
    <property type="match status" value="1"/>
</dbReference>
<accession>A0A166A4R0</accession>
<dbReference type="PANTHER" id="PTHR43712:SF2">
    <property type="entry name" value="O-METHYLTRANSFERASE CICE"/>
    <property type="match status" value="1"/>
</dbReference>
<dbReference type="Gene3D" id="3.40.50.150">
    <property type="entry name" value="Vaccinia Virus protein VP39"/>
    <property type="match status" value="1"/>
</dbReference>
<feature type="coiled-coil region" evidence="4">
    <location>
        <begin position="3"/>
        <end position="30"/>
    </location>
</feature>
<feature type="domain" description="O-methyltransferase dimerisation" evidence="6">
    <location>
        <begin position="80"/>
        <end position="157"/>
    </location>
</feature>
<dbReference type="InterPro" id="IPR036390">
    <property type="entry name" value="WH_DNA-bd_sf"/>
</dbReference>
<evidence type="ECO:0000313" key="8">
    <source>
        <dbReference type="Proteomes" id="UP000077266"/>
    </source>
</evidence>
<reference evidence="7 8" key="1">
    <citation type="journal article" date="2016" name="Mol. Biol. Evol.">
        <title>Comparative Genomics of Early-Diverging Mushroom-Forming Fungi Provides Insights into the Origins of Lignocellulose Decay Capabilities.</title>
        <authorList>
            <person name="Nagy L.G."/>
            <person name="Riley R."/>
            <person name="Tritt A."/>
            <person name="Adam C."/>
            <person name="Daum C."/>
            <person name="Floudas D."/>
            <person name="Sun H."/>
            <person name="Yadav J.S."/>
            <person name="Pangilinan J."/>
            <person name="Larsson K.H."/>
            <person name="Matsuura K."/>
            <person name="Barry K."/>
            <person name="Labutti K."/>
            <person name="Kuo R."/>
            <person name="Ohm R.A."/>
            <person name="Bhattacharya S.S."/>
            <person name="Shirouzu T."/>
            <person name="Yoshinaga Y."/>
            <person name="Martin F.M."/>
            <person name="Grigoriev I.V."/>
            <person name="Hibbett D.S."/>
        </authorList>
    </citation>
    <scope>NUCLEOTIDE SEQUENCE [LARGE SCALE GENOMIC DNA]</scope>
    <source>
        <strain evidence="7 8">HHB12029</strain>
    </source>
</reference>
<evidence type="ECO:0000256" key="3">
    <source>
        <dbReference type="ARBA" id="ARBA00022691"/>
    </source>
</evidence>
<evidence type="ECO:0000259" key="6">
    <source>
        <dbReference type="Pfam" id="PF08100"/>
    </source>
</evidence>
<evidence type="ECO:0000256" key="2">
    <source>
        <dbReference type="ARBA" id="ARBA00022679"/>
    </source>
</evidence>